<accession>A0AA39DRB0</accession>
<feature type="region of interest" description="Disordered" evidence="4">
    <location>
        <begin position="133"/>
        <end position="153"/>
    </location>
</feature>
<evidence type="ECO:0000313" key="5">
    <source>
        <dbReference type="EMBL" id="KAJ9694148.1"/>
    </source>
</evidence>
<keyword evidence="3" id="KW-0175">Coiled coil</keyword>
<reference evidence="5 6" key="1">
    <citation type="journal article" date="2023" name="BMC Biotechnol.">
        <title>Vitis rotundifolia cv Carlos genome sequencing.</title>
        <authorList>
            <person name="Huff M."/>
            <person name="Hulse-Kemp A."/>
            <person name="Scheffler B."/>
            <person name="Youngblood R."/>
            <person name="Simpson S."/>
            <person name="Babiker E."/>
            <person name="Staton M."/>
        </authorList>
    </citation>
    <scope>NUCLEOTIDE SEQUENCE [LARGE SCALE GENOMIC DNA]</scope>
    <source>
        <tissue evidence="5">Leaf</tissue>
    </source>
</reference>
<gene>
    <name evidence="5" type="ORF">PVL29_009903</name>
</gene>
<name>A0AA39DRB0_VITRO</name>
<keyword evidence="1" id="KW-0880">Kelch repeat</keyword>
<evidence type="ECO:0000313" key="6">
    <source>
        <dbReference type="Proteomes" id="UP001168098"/>
    </source>
</evidence>
<dbReference type="PANTHER" id="PTHR46093">
    <property type="entry name" value="ACYL-COA-BINDING DOMAIN-CONTAINING PROTEIN 5"/>
    <property type="match status" value="1"/>
</dbReference>
<proteinExistence type="predicted"/>
<evidence type="ECO:0000256" key="3">
    <source>
        <dbReference type="SAM" id="Coils"/>
    </source>
</evidence>
<evidence type="ECO:0000256" key="1">
    <source>
        <dbReference type="ARBA" id="ARBA00022441"/>
    </source>
</evidence>
<protein>
    <submittedName>
        <fullName evidence="5">Uncharacterized protein</fullName>
    </submittedName>
</protein>
<sequence>MNFESKPWEFESERTVACTYIKIYWGKLKGFSLVLVQHKEKDFLVAFGGTNKEPSNEIEDLNLYLHFFRIEVLIKEKNEVSMSRRSTLNKGSELFLSENRSSSTGLASQLGNGAPQHPVESVVRQNLASAIEQHGSGRKSLSESSIVDPNPAPGNVSLRKQFHNEEEYNTAVKTLRSLEDECYSSQEMEKKLADTLKEMEMLKEKLAGVELAQEEANNLSNIVHSDNVRLEHDVAFLKAVLDDTQKELHSTRGVLAGERARAFQLQKISKNNKKPTKRCYMIISYFML</sequence>
<dbReference type="PANTHER" id="PTHR46093:SF4">
    <property type="entry name" value="GALACTOSE OXIDASE_KELCH REPEAT SUPERFAMILY PROTEIN"/>
    <property type="match status" value="1"/>
</dbReference>
<organism evidence="5 6">
    <name type="scientific">Vitis rotundifolia</name>
    <name type="common">Muscadine grape</name>
    <dbReference type="NCBI Taxonomy" id="103349"/>
    <lineage>
        <taxon>Eukaryota</taxon>
        <taxon>Viridiplantae</taxon>
        <taxon>Streptophyta</taxon>
        <taxon>Embryophyta</taxon>
        <taxon>Tracheophyta</taxon>
        <taxon>Spermatophyta</taxon>
        <taxon>Magnoliopsida</taxon>
        <taxon>eudicotyledons</taxon>
        <taxon>Gunneridae</taxon>
        <taxon>Pentapetalae</taxon>
        <taxon>rosids</taxon>
        <taxon>Vitales</taxon>
        <taxon>Vitaceae</taxon>
        <taxon>Viteae</taxon>
        <taxon>Vitis</taxon>
    </lineage>
</organism>
<comment type="caution">
    <text evidence="5">The sequence shown here is derived from an EMBL/GenBank/DDBJ whole genome shotgun (WGS) entry which is preliminary data.</text>
</comment>
<dbReference type="AlphaFoldDB" id="A0AA39DRB0"/>
<keyword evidence="6" id="KW-1185">Reference proteome</keyword>
<keyword evidence="2" id="KW-0677">Repeat</keyword>
<evidence type="ECO:0000256" key="4">
    <source>
        <dbReference type="SAM" id="MobiDB-lite"/>
    </source>
</evidence>
<dbReference type="EMBL" id="JARBHA010000008">
    <property type="protein sequence ID" value="KAJ9694148.1"/>
    <property type="molecule type" value="Genomic_DNA"/>
</dbReference>
<feature type="coiled-coil region" evidence="3">
    <location>
        <begin position="185"/>
        <end position="247"/>
    </location>
</feature>
<evidence type="ECO:0000256" key="2">
    <source>
        <dbReference type="ARBA" id="ARBA00022737"/>
    </source>
</evidence>
<dbReference type="Proteomes" id="UP001168098">
    <property type="component" value="Unassembled WGS sequence"/>
</dbReference>